<evidence type="ECO:0000313" key="2">
    <source>
        <dbReference type="EMBL" id="MDQ2101120.1"/>
    </source>
</evidence>
<feature type="region of interest" description="Disordered" evidence="1">
    <location>
        <begin position="1"/>
        <end position="20"/>
    </location>
</feature>
<sequence length="62" mass="6203">MTIDWSAEPPPLSPPLPAPAGGSLWNDYLNRLLGAAHGCVAGGAPANDDDSDPEPACCCAVG</sequence>
<protein>
    <submittedName>
        <fullName evidence="2">Uncharacterized protein</fullName>
    </submittedName>
</protein>
<gene>
    <name evidence="2" type="ORF">QSG27_00250</name>
</gene>
<name>A0ABU0WAB3_9PROT</name>
<proteinExistence type="predicted"/>
<evidence type="ECO:0000313" key="3">
    <source>
        <dbReference type="Proteomes" id="UP001227317"/>
    </source>
</evidence>
<dbReference type="EMBL" id="JAUJFI010000001">
    <property type="protein sequence ID" value="MDQ2101120.1"/>
    <property type="molecule type" value="Genomic_DNA"/>
</dbReference>
<dbReference type="Proteomes" id="UP001227317">
    <property type="component" value="Unassembled WGS sequence"/>
</dbReference>
<evidence type="ECO:0000256" key="1">
    <source>
        <dbReference type="SAM" id="MobiDB-lite"/>
    </source>
</evidence>
<keyword evidence="3" id="KW-1185">Reference proteome</keyword>
<organism evidence="2 3">
    <name type="scientific">Azospirillum isscasi</name>
    <dbReference type="NCBI Taxonomy" id="3053926"/>
    <lineage>
        <taxon>Bacteria</taxon>
        <taxon>Pseudomonadati</taxon>
        <taxon>Pseudomonadota</taxon>
        <taxon>Alphaproteobacteria</taxon>
        <taxon>Rhodospirillales</taxon>
        <taxon>Azospirillaceae</taxon>
        <taxon>Azospirillum</taxon>
    </lineage>
</organism>
<dbReference type="RefSeq" id="WP_306703102.1">
    <property type="nucleotide sequence ID" value="NZ_JAUJFI010000001.1"/>
</dbReference>
<comment type="caution">
    <text evidence="2">The sequence shown here is derived from an EMBL/GenBank/DDBJ whole genome shotgun (WGS) entry which is preliminary data.</text>
</comment>
<accession>A0ABU0WAB3</accession>
<reference evidence="2 3" key="1">
    <citation type="submission" date="2023-06" db="EMBL/GenBank/DDBJ databases">
        <title>Azospirillum isscasensis sp.nov, a bacterium isolated from rhizosphere soil of rice.</title>
        <authorList>
            <person name="Wang H."/>
        </authorList>
    </citation>
    <scope>NUCLEOTIDE SEQUENCE [LARGE SCALE GENOMIC DNA]</scope>
    <source>
        <strain evidence="2 3">C340-1</strain>
    </source>
</reference>
<feature type="compositionally biased region" description="Pro residues" evidence="1">
    <location>
        <begin position="8"/>
        <end position="18"/>
    </location>
</feature>